<protein>
    <submittedName>
        <fullName evidence="1">Uncharacterized protein</fullName>
    </submittedName>
</protein>
<proteinExistence type="predicted"/>
<dbReference type="Gene3D" id="3.40.50.1110">
    <property type="entry name" value="SGNH hydrolase"/>
    <property type="match status" value="1"/>
</dbReference>
<accession>A0A6J8D435</accession>
<name>A0A6J8D435_MYTCO</name>
<evidence type="ECO:0000313" key="1">
    <source>
        <dbReference type="EMBL" id="CAC5402686.1"/>
    </source>
</evidence>
<dbReference type="AlphaFoldDB" id="A0A6J8D435"/>
<organism evidence="1 2">
    <name type="scientific">Mytilus coruscus</name>
    <name type="common">Sea mussel</name>
    <dbReference type="NCBI Taxonomy" id="42192"/>
    <lineage>
        <taxon>Eukaryota</taxon>
        <taxon>Metazoa</taxon>
        <taxon>Spiralia</taxon>
        <taxon>Lophotrochozoa</taxon>
        <taxon>Mollusca</taxon>
        <taxon>Bivalvia</taxon>
        <taxon>Autobranchia</taxon>
        <taxon>Pteriomorphia</taxon>
        <taxon>Mytilida</taxon>
        <taxon>Mytiloidea</taxon>
        <taxon>Mytilidae</taxon>
        <taxon>Mytilinae</taxon>
        <taxon>Mytilus</taxon>
    </lineage>
</organism>
<dbReference type="Proteomes" id="UP000507470">
    <property type="component" value="Unassembled WGS sequence"/>
</dbReference>
<keyword evidence="2" id="KW-1185">Reference proteome</keyword>
<reference evidence="1 2" key="1">
    <citation type="submission" date="2020-06" db="EMBL/GenBank/DDBJ databases">
        <authorList>
            <person name="Li R."/>
            <person name="Bekaert M."/>
        </authorList>
    </citation>
    <scope>NUCLEOTIDE SEQUENCE [LARGE SCALE GENOMIC DNA]</scope>
    <source>
        <strain evidence="2">wild</strain>
    </source>
</reference>
<gene>
    <name evidence="1" type="ORF">MCOR_36614</name>
</gene>
<dbReference type="EMBL" id="CACVKT020006597">
    <property type="protein sequence ID" value="CAC5402686.1"/>
    <property type="molecule type" value="Genomic_DNA"/>
</dbReference>
<sequence length="450" mass="52237">MPQSSGLCCFAFNKLSQREKLCNALITELSSPKSPTSFLDREFWHHTFQVPIPKKEESQPYPSCDIVHQHCYILNQAISQLSAVRAHISSNINHTVDTIHQLVSKENLQVKSKIKSKSKRGLFDFIGSISKSLFGTATVKDVNRLARHMNILSRNSHNLAKSMAHHDELLSSYMSKTDKRFDNIVSEIQNNHDFIQNVTQETAKFITEFEKKSENYLQTPRSVTVGKRYLRPVILSDSKGVCLKDQVRHPEDRQIIWLNKRGTNIQNSLHWLEKNIKSKINELGNIHLYIWPGTCDLTTKNKDRTISLASQHPDTSKKLFENLKKFKLLLQPYPNSKITFIEIPHYSITKWNNHNKKSPSEDRINQDQELHQQIINLNSQIQESNSFLHERSPLLNLHLKASKQVKREKNKPRKQYISYQLYLDGIHPKPILAKAWLAELSTQIRVDCWH</sequence>
<dbReference type="OrthoDB" id="6078430at2759"/>
<evidence type="ECO:0000313" key="2">
    <source>
        <dbReference type="Proteomes" id="UP000507470"/>
    </source>
</evidence>
<dbReference type="InterPro" id="IPR036514">
    <property type="entry name" value="SGNH_hydro_sf"/>
</dbReference>